<accession>A0A7C3Z3D5</accession>
<proteinExistence type="predicted"/>
<reference evidence="1" key="1">
    <citation type="journal article" date="2020" name="mSystems">
        <title>Genome- and Community-Level Interaction Insights into Carbon Utilization and Element Cycling Functions of Hydrothermarchaeota in Hydrothermal Sediment.</title>
        <authorList>
            <person name="Zhou Z."/>
            <person name="Liu Y."/>
            <person name="Xu W."/>
            <person name="Pan J."/>
            <person name="Luo Z.H."/>
            <person name="Li M."/>
        </authorList>
    </citation>
    <scope>NUCLEOTIDE SEQUENCE [LARGE SCALE GENOMIC DNA]</scope>
    <source>
        <strain evidence="1">SpSt-906</strain>
    </source>
</reference>
<evidence type="ECO:0000313" key="1">
    <source>
        <dbReference type="EMBL" id="HGE99599.1"/>
    </source>
</evidence>
<dbReference type="AlphaFoldDB" id="A0A7C3Z3D5"/>
<name>A0A7C3Z3D5_UNCW3</name>
<comment type="caution">
    <text evidence="1">The sequence shown here is derived from an EMBL/GenBank/DDBJ whole genome shotgun (WGS) entry which is preliminary data.</text>
</comment>
<dbReference type="EMBL" id="DTMQ01000039">
    <property type="protein sequence ID" value="HGE99599.1"/>
    <property type="molecule type" value="Genomic_DNA"/>
</dbReference>
<organism evidence="1">
    <name type="scientific">candidate division WOR-3 bacterium</name>
    <dbReference type="NCBI Taxonomy" id="2052148"/>
    <lineage>
        <taxon>Bacteria</taxon>
        <taxon>Bacteria division WOR-3</taxon>
    </lineage>
</organism>
<sequence>MKINLLLSIIKTTPPGGVPTWPEGATKALLELGVEIKFQYSLTGNGPHHFLHYLNVPTTVTATQIKEKIQPYGVEGEVYVFED</sequence>
<protein>
    <submittedName>
        <fullName evidence="1">Uncharacterized protein</fullName>
    </submittedName>
</protein>
<gene>
    <name evidence="1" type="ORF">ENX07_05975</name>
</gene>